<dbReference type="HOGENOM" id="CLU_3249588_0_0_9"/>
<protein>
    <submittedName>
        <fullName evidence="2">Uncharacterized protein</fullName>
    </submittedName>
</protein>
<evidence type="ECO:0000256" key="1">
    <source>
        <dbReference type="SAM" id="MobiDB-lite"/>
    </source>
</evidence>
<reference evidence="2 3" key="2">
    <citation type="submission" date="2009-02" db="EMBL/GenBank/DDBJ databases">
        <title>Draft genome sequence of Clostridium methylpentosum (DSM 5476).</title>
        <authorList>
            <person name="Sudarsanam P."/>
            <person name="Ley R."/>
            <person name="Guruge J."/>
            <person name="Turnbaugh P.J."/>
            <person name="Mahowald M."/>
            <person name="Liep D."/>
            <person name="Gordon J."/>
        </authorList>
    </citation>
    <scope>NUCLEOTIDE SEQUENCE [LARGE SCALE GENOMIC DNA]</scope>
    <source>
        <strain evidence="2 3">DSM 5476</strain>
    </source>
</reference>
<organism evidence="2 3">
    <name type="scientific">[Clostridium] methylpentosum DSM 5476</name>
    <dbReference type="NCBI Taxonomy" id="537013"/>
    <lineage>
        <taxon>Bacteria</taxon>
        <taxon>Bacillati</taxon>
        <taxon>Bacillota</taxon>
        <taxon>Clostridia</taxon>
        <taxon>Eubacteriales</taxon>
        <taxon>Oscillospiraceae</taxon>
        <taxon>Oscillospiraceae incertae sedis</taxon>
    </lineage>
</organism>
<dbReference type="STRING" id="537013.CLOSTMETH_01656"/>
<evidence type="ECO:0000313" key="2">
    <source>
        <dbReference type="EMBL" id="EEG30729.1"/>
    </source>
</evidence>
<gene>
    <name evidence="2" type="ORF">CLOSTMETH_01656</name>
</gene>
<keyword evidence="3" id="KW-1185">Reference proteome</keyword>
<dbReference type="AlphaFoldDB" id="C0ECT5"/>
<proteinExistence type="predicted"/>
<dbReference type="EMBL" id="ACEC01000057">
    <property type="protein sequence ID" value="EEG30729.1"/>
    <property type="molecule type" value="Genomic_DNA"/>
</dbReference>
<name>C0ECT5_9FIRM</name>
<feature type="compositionally biased region" description="Basic and acidic residues" evidence="1">
    <location>
        <begin position="1"/>
        <end position="17"/>
    </location>
</feature>
<reference evidence="2 3" key="1">
    <citation type="submission" date="2009-01" db="EMBL/GenBank/DDBJ databases">
        <authorList>
            <person name="Fulton L."/>
            <person name="Clifton S."/>
            <person name="Fulton B."/>
            <person name="Xu J."/>
            <person name="Minx P."/>
            <person name="Pepin K.H."/>
            <person name="Johnson M."/>
            <person name="Bhonagiri V."/>
            <person name="Nash W.E."/>
            <person name="Mardis E.R."/>
            <person name="Wilson R.K."/>
        </authorList>
    </citation>
    <scope>NUCLEOTIDE SEQUENCE [LARGE SCALE GENOMIC DNA]</scope>
    <source>
        <strain evidence="2 3">DSM 5476</strain>
    </source>
</reference>
<feature type="region of interest" description="Disordered" evidence="1">
    <location>
        <begin position="1"/>
        <end position="22"/>
    </location>
</feature>
<accession>C0ECT5</accession>
<evidence type="ECO:0000313" key="3">
    <source>
        <dbReference type="Proteomes" id="UP000003340"/>
    </source>
</evidence>
<comment type="caution">
    <text evidence="2">The sequence shown here is derived from an EMBL/GenBank/DDBJ whole genome shotgun (WGS) entry which is preliminary data.</text>
</comment>
<sequence length="42" mass="4777">MAQKEARKNSVEQDGGRQKRQRRFRAIFSAELVSLYSPIAPG</sequence>
<dbReference type="Proteomes" id="UP000003340">
    <property type="component" value="Unassembled WGS sequence"/>
</dbReference>